<dbReference type="EMBL" id="JAUSZS010000004">
    <property type="protein sequence ID" value="MDQ0934820.1"/>
    <property type="molecule type" value="Genomic_DNA"/>
</dbReference>
<evidence type="ECO:0000313" key="2">
    <source>
        <dbReference type="Proteomes" id="UP001223072"/>
    </source>
</evidence>
<keyword evidence="2" id="KW-1185">Reference proteome</keyword>
<reference evidence="1 2" key="1">
    <citation type="submission" date="2023-07" db="EMBL/GenBank/DDBJ databases">
        <title>Comparative genomics of wheat-associated soil bacteria to identify genetic determinants of phenazine resistance.</title>
        <authorList>
            <person name="Mouncey N."/>
        </authorList>
    </citation>
    <scope>NUCLEOTIDE SEQUENCE [LARGE SCALE GENOMIC DNA]</scope>
    <source>
        <strain evidence="1 2">W2I16</strain>
    </source>
</reference>
<gene>
    <name evidence="1" type="ORF">QFZ49_004760</name>
</gene>
<comment type="caution">
    <text evidence="1">The sequence shown here is derived from an EMBL/GenBank/DDBJ whole genome shotgun (WGS) entry which is preliminary data.</text>
</comment>
<protein>
    <submittedName>
        <fullName evidence="1">Uncharacterized protein</fullName>
    </submittedName>
</protein>
<dbReference type="Proteomes" id="UP001223072">
    <property type="component" value="Unassembled WGS sequence"/>
</dbReference>
<proteinExistence type="predicted"/>
<sequence length="68" mass="7303">MTPQSASEGARPVCLGISTLGLVKHLPLGPAYGWLGVHQRSSGTLNGYLLEIYDAYQVGSPYPSDEPW</sequence>
<organism evidence="1 2">
    <name type="scientific">Streptomyces turgidiscabies</name>
    <dbReference type="NCBI Taxonomy" id="85558"/>
    <lineage>
        <taxon>Bacteria</taxon>
        <taxon>Bacillati</taxon>
        <taxon>Actinomycetota</taxon>
        <taxon>Actinomycetes</taxon>
        <taxon>Kitasatosporales</taxon>
        <taxon>Streptomycetaceae</taxon>
        <taxon>Streptomyces</taxon>
    </lineage>
</organism>
<accession>A0ABU0RS66</accession>
<name>A0ABU0RS66_9ACTN</name>
<evidence type="ECO:0000313" key="1">
    <source>
        <dbReference type="EMBL" id="MDQ0934820.1"/>
    </source>
</evidence>